<proteinExistence type="predicted"/>
<gene>
    <name evidence="2" type="ORF">RM52_00795</name>
</gene>
<feature type="transmembrane region" description="Helical" evidence="1">
    <location>
        <begin position="134"/>
        <end position="157"/>
    </location>
</feature>
<feature type="transmembrane region" description="Helical" evidence="1">
    <location>
        <begin position="97"/>
        <end position="122"/>
    </location>
</feature>
<comment type="caution">
    <text evidence="2">The sequence shown here is derived from an EMBL/GenBank/DDBJ whole genome shotgun (WGS) entry which is preliminary data.</text>
</comment>
<organism evidence="2 3">
    <name type="scientific">Microbacterium hominis</name>
    <dbReference type="NCBI Taxonomy" id="162426"/>
    <lineage>
        <taxon>Bacteria</taxon>
        <taxon>Bacillati</taxon>
        <taxon>Actinomycetota</taxon>
        <taxon>Actinomycetes</taxon>
        <taxon>Micrococcales</taxon>
        <taxon>Microbacteriaceae</taxon>
        <taxon>Microbacterium</taxon>
    </lineage>
</organism>
<protein>
    <submittedName>
        <fullName evidence="2">Uncharacterized protein</fullName>
    </submittedName>
</protein>
<keyword evidence="1" id="KW-1133">Transmembrane helix</keyword>
<feature type="transmembrane region" description="Helical" evidence="1">
    <location>
        <begin position="72"/>
        <end position="91"/>
    </location>
</feature>
<name>A0A0B4CU60_9MICO</name>
<feature type="transmembrane region" description="Helical" evidence="1">
    <location>
        <begin position="6"/>
        <end position="30"/>
    </location>
</feature>
<reference evidence="2 3" key="1">
    <citation type="submission" date="2014-12" db="EMBL/GenBank/DDBJ databases">
        <title>Genome sequencing of Microbacterium hominis TPW29.</title>
        <authorList>
            <person name="Tan P.W."/>
            <person name="Chan K.-G."/>
        </authorList>
    </citation>
    <scope>NUCLEOTIDE SEQUENCE [LARGE SCALE GENOMIC DNA]</scope>
    <source>
        <strain evidence="2 3">TPW29</strain>
    </source>
</reference>
<dbReference type="AlphaFoldDB" id="A0A0B4CU60"/>
<dbReference type="EMBL" id="JWSZ01000001">
    <property type="protein sequence ID" value="KIC59987.1"/>
    <property type="molecule type" value="Genomic_DNA"/>
</dbReference>
<evidence type="ECO:0000313" key="3">
    <source>
        <dbReference type="Proteomes" id="UP000031202"/>
    </source>
</evidence>
<sequence>MTHDASHHIGACVGLYFVSAILGFTLVFAIRPTASANWFRTLMENGNVLTSMTKSRDNAIQRMTPGTVQIQGVVGSVLCAIIGINIGSLAVETARDGALAFIGAIVIFAAGLCLAFGVAFSLSPRPPRSSRRAPTRIVLLLSSAAAVLALAGATFAVCV</sequence>
<evidence type="ECO:0000313" key="2">
    <source>
        <dbReference type="EMBL" id="KIC59987.1"/>
    </source>
</evidence>
<dbReference type="RefSeq" id="WP_039411668.1">
    <property type="nucleotide sequence ID" value="NZ_JWSZ01000001.1"/>
</dbReference>
<evidence type="ECO:0000256" key="1">
    <source>
        <dbReference type="SAM" id="Phobius"/>
    </source>
</evidence>
<keyword evidence="1" id="KW-0812">Transmembrane</keyword>
<accession>A0A0B4CU60</accession>
<keyword evidence="1" id="KW-0472">Membrane</keyword>
<dbReference type="Proteomes" id="UP000031202">
    <property type="component" value="Unassembled WGS sequence"/>
</dbReference>